<dbReference type="RefSeq" id="WP_139235731.1">
    <property type="nucleotide sequence ID" value="NZ_FPAM01000011.1"/>
</dbReference>
<dbReference type="Proteomes" id="UP000186720">
    <property type="component" value="Unassembled WGS sequence"/>
</dbReference>
<keyword evidence="1" id="KW-0472">Membrane</keyword>
<sequence>MMKKSNYILLIMGAIIMIAGIFVFDQVNIGTFLLSGFIGLLFLTGGVASIAANKKKEEHRLAYSRVRK</sequence>
<dbReference type="AlphaFoldDB" id="A0A1Q6A3I5"/>
<proteinExistence type="predicted"/>
<evidence type="ECO:0000256" key="1">
    <source>
        <dbReference type="SAM" id="Phobius"/>
    </source>
</evidence>
<feature type="transmembrane region" description="Helical" evidence="1">
    <location>
        <begin position="30"/>
        <end position="52"/>
    </location>
</feature>
<evidence type="ECO:0000313" key="3">
    <source>
        <dbReference type="Proteomes" id="UP000186720"/>
    </source>
</evidence>
<keyword evidence="3" id="KW-1185">Reference proteome</keyword>
<name>A0A1Q6A3I5_9SPHI</name>
<feature type="transmembrane region" description="Helical" evidence="1">
    <location>
        <begin position="7"/>
        <end position="24"/>
    </location>
</feature>
<protein>
    <submittedName>
        <fullName evidence="2">Uncharacterized protein</fullName>
    </submittedName>
</protein>
<evidence type="ECO:0000313" key="2">
    <source>
        <dbReference type="EMBL" id="OKS88566.1"/>
    </source>
</evidence>
<gene>
    <name evidence="2" type="ORF">RG47T_4037</name>
</gene>
<reference evidence="2 3" key="1">
    <citation type="submission" date="2016-11" db="EMBL/GenBank/DDBJ databases">
        <title>Whole Genome Sequencing of Mucilaginibacter polytrichastri RG4-7(T) isolated from the moss sample.</title>
        <authorList>
            <person name="Li Y."/>
        </authorList>
    </citation>
    <scope>NUCLEOTIDE SEQUENCE [LARGE SCALE GENOMIC DNA]</scope>
    <source>
        <strain evidence="2 3">RG4-7</strain>
    </source>
</reference>
<keyword evidence="1" id="KW-0812">Transmembrane</keyword>
<comment type="caution">
    <text evidence="2">The sequence shown here is derived from an EMBL/GenBank/DDBJ whole genome shotgun (WGS) entry which is preliminary data.</text>
</comment>
<organism evidence="2 3">
    <name type="scientific">Mucilaginibacter polytrichastri</name>
    <dbReference type="NCBI Taxonomy" id="1302689"/>
    <lineage>
        <taxon>Bacteria</taxon>
        <taxon>Pseudomonadati</taxon>
        <taxon>Bacteroidota</taxon>
        <taxon>Sphingobacteriia</taxon>
        <taxon>Sphingobacteriales</taxon>
        <taxon>Sphingobacteriaceae</taxon>
        <taxon>Mucilaginibacter</taxon>
    </lineage>
</organism>
<dbReference type="EMBL" id="MPPL01000001">
    <property type="protein sequence ID" value="OKS88566.1"/>
    <property type="molecule type" value="Genomic_DNA"/>
</dbReference>
<keyword evidence="1" id="KW-1133">Transmembrane helix</keyword>
<accession>A0A1Q6A3I5</accession>